<name>A0A3M7SFC7_BRAPC</name>
<evidence type="ECO:0000313" key="1">
    <source>
        <dbReference type="EMBL" id="RNA34429.1"/>
    </source>
</evidence>
<sequence>MNISRLAGLHPRADKCEIFFQIKHTIFSRHIEMLWLCRLQNFCVQPTFGIIYYLTSLFPWYRFSPPFNIITQKFINSKIYYCIAGAFFFEVKLTPEPAKPVPPLIIIHV</sequence>
<protein>
    <submittedName>
        <fullName evidence="1">Uncharacterized protein</fullName>
    </submittedName>
</protein>
<accession>A0A3M7SFC7</accession>
<reference evidence="1 2" key="1">
    <citation type="journal article" date="2018" name="Sci. Rep.">
        <title>Genomic signatures of local adaptation to the degree of environmental predictability in rotifers.</title>
        <authorList>
            <person name="Franch-Gras L."/>
            <person name="Hahn C."/>
            <person name="Garcia-Roger E.M."/>
            <person name="Carmona M.J."/>
            <person name="Serra M."/>
            <person name="Gomez A."/>
        </authorList>
    </citation>
    <scope>NUCLEOTIDE SEQUENCE [LARGE SCALE GENOMIC DNA]</scope>
    <source>
        <strain evidence="1">HYR1</strain>
    </source>
</reference>
<dbReference type="EMBL" id="REGN01001483">
    <property type="protein sequence ID" value="RNA34429.1"/>
    <property type="molecule type" value="Genomic_DNA"/>
</dbReference>
<dbReference type="AlphaFoldDB" id="A0A3M7SFC7"/>
<dbReference type="Proteomes" id="UP000276133">
    <property type="component" value="Unassembled WGS sequence"/>
</dbReference>
<comment type="caution">
    <text evidence="1">The sequence shown here is derived from an EMBL/GenBank/DDBJ whole genome shotgun (WGS) entry which is preliminary data.</text>
</comment>
<evidence type="ECO:0000313" key="2">
    <source>
        <dbReference type="Proteomes" id="UP000276133"/>
    </source>
</evidence>
<organism evidence="1 2">
    <name type="scientific">Brachionus plicatilis</name>
    <name type="common">Marine rotifer</name>
    <name type="synonym">Brachionus muelleri</name>
    <dbReference type="NCBI Taxonomy" id="10195"/>
    <lineage>
        <taxon>Eukaryota</taxon>
        <taxon>Metazoa</taxon>
        <taxon>Spiralia</taxon>
        <taxon>Gnathifera</taxon>
        <taxon>Rotifera</taxon>
        <taxon>Eurotatoria</taxon>
        <taxon>Monogononta</taxon>
        <taxon>Pseudotrocha</taxon>
        <taxon>Ploima</taxon>
        <taxon>Brachionidae</taxon>
        <taxon>Brachionus</taxon>
    </lineage>
</organism>
<gene>
    <name evidence="1" type="ORF">BpHYR1_000898</name>
</gene>
<proteinExistence type="predicted"/>
<keyword evidence="2" id="KW-1185">Reference proteome</keyword>